<protein>
    <submittedName>
        <fullName evidence="2">Uncharacterized protein</fullName>
    </submittedName>
</protein>
<dbReference type="STRING" id="1028.SAMN05661096_04049"/>
<feature type="transmembrane region" description="Helical" evidence="1">
    <location>
        <begin position="168"/>
        <end position="195"/>
    </location>
</feature>
<dbReference type="EMBL" id="FXAW01000013">
    <property type="protein sequence ID" value="SMG53085.1"/>
    <property type="molecule type" value="Genomic_DNA"/>
</dbReference>
<accession>A0A1X7LH30</accession>
<evidence type="ECO:0000256" key="1">
    <source>
        <dbReference type="SAM" id="Phobius"/>
    </source>
</evidence>
<sequence length="205" mass="22992">MNQQKYIQDIKEIREMMNRSGRFISLSGISGVVAGIIALVSAFLAYHYIYLYDDYYSFNMVYLSPESIRDIFLLALITLVLSVGSVIILTHQTRKKKGQHLLNKHAKRVLINLSIPLFTGGLLCIILIFNGFIGVVAPLTLIFYGLALVNASNYTLDDIRSLGIIEIILGLSGLYFISYGLIFWAVGFGLVHIVYGLVMRLKYVS</sequence>
<feature type="transmembrane region" description="Helical" evidence="1">
    <location>
        <begin position="109"/>
        <end position="129"/>
    </location>
</feature>
<keyword evidence="1" id="KW-0472">Membrane</keyword>
<name>A0A1X7LH30_9BACT</name>
<evidence type="ECO:0000313" key="3">
    <source>
        <dbReference type="Proteomes" id="UP000193804"/>
    </source>
</evidence>
<keyword evidence="1" id="KW-0812">Transmembrane</keyword>
<evidence type="ECO:0000313" key="2">
    <source>
        <dbReference type="EMBL" id="SMG53085.1"/>
    </source>
</evidence>
<dbReference type="OrthoDB" id="1120881at2"/>
<feature type="transmembrane region" description="Helical" evidence="1">
    <location>
        <begin position="71"/>
        <end position="89"/>
    </location>
</feature>
<keyword evidence="1" id="KW-1133">Transmembrane helix</keyword>
<dbReference type="RefSeq" id="WP_085519160.1">
    <property type="nucleotide sequence ID" value="NZ_FXAW01000013.1"/>
</dbReference>
<feature type="transmembrane region" description="Helical" evidence="1">
    <location>
        <begin position="135"/>
        <end position="156"/>
    </location>
</feature>
<keyword evidence="3" id="KW-1185">Reference proteome</keyword>
<proteinExistence type="predicted"/>
<reference evidence="3" key="1">
    <citation type="submission" date="2017-04" db="EMBL/GenBank/DDBJ databases">
        <authorList>
            <person name="Varghese N."/>
            <person name="Submissions S."/>
        </authorList>
    </citation>
    <scope>NUCLEOTIDE SEQUENCE [LARGE SCALE GENOMIC DNA]</scope>
    <source>
        <strain evidence="3">DSM 4125</strain>
    </source>
</reference>
<dbReference type="AlphaFoldDB" id="A0A1X7LH30"/>
<feature type="transmembrane region" description="Helical" evidence="1">
    <location>
        <begin position="21"/>
        <end position="51"/>
    </location>
</feature>
<organism evidence="2 3">
    <name type="scientific">Marivirga sericea</name>
    <dbReference type="NCBI Taxonomy" id="1028"/>
    <lineage>
        <taxon>Bacteria</taxon>
        <taxon>Pseudomonadati</taxon>
        <taxon>Bacteroidota</taxon>
        <taxon>Cytophagia</taxon>
        <taxon>Cytophagales</taxon>
        <taxon>Marivirgaceae</taxon>
        <taxon>Marivirga</taxon>
    </lineage>
</organism>
<gene>
    <name evidence="2" type="ORF">SAMN05661096_04049</name>
</gene>
<dbReference type="Proteomes" id="UP000193804">
    <property type="component" value="Unassembled WGS sequence"/>
</dbReference>